<dbReference type="AlphaFoldDB" id="A0A1D3D7K3"/>
<comment type="caution">
    <text evidence="2">The sequence shown here is derived from an EMBL/GenBank/DDBJ whole genome shotgun (WGS) entry which is preliminary data.</text>
</comment>
<dbReference type="VEuPathDB" id="ToxoDB:cyc_07653"/>
<evidence type="ECO:0000313" key="2">
    <source>
        <dbReference type="EMBL" id="OEH79431.1"/>
    </source>
</evidence>
<feature type="compositionally biased region" description="Polar residues" evidence="1">
    <location>
        <begin position="68"/>
        <end position="77"/>
    </location>
</feature>
<sequence>MEERRACAASEAEEHGLSYTGSGFSGVSCRGGFLESLCSRMSELLHARTVGWALMGAAEERDSEHLSQDSGGDSNNKGQERRQPEVLSCGTGMRLGAARHCMLPPRAAGGLCNCSWLHACTAFPSFFERMSVNALKDTVVSPFSAKPTHPRGPQHGKHRSRRTQDFAWMGAKTRCLGGQVSFDRRAVQELLTDN</sequence>
<reference evidence="2 3" key="1">
    <citation type="journal article" date="2016" name="BMC Genomics">
        <title>Comparative genomics reveals Cyclospora cayetanensis possesses coccidia-like metabolism and invasion components but unique surface antigens.</title>
        <authorList>
            <person name="Liu S."/>
            <person name="Wang L."/>
            <person name="Zheng H."/>
            <person name="Xu Z."/>
            <person name="Roellig D.M."/>
            <person name="Li N."/>
            <person name="Frace M.A."/>
            <person name="Tang K."/>
            <person name="Arrowood M.J."/>
            <person name="Moss D.M."/>
            <person name="Zhang L."/>
            <person name="Feng Y."/>
            <person name="Xiao L."/>
        </authorList>
    </citation>
    <scope>NUCLEOTIDE SEQUENCE [LARGE SCALE GENOMIC DNA]</scope>
    <source>
        <strain evidence="2 3">CHN_HEN01</strain>
    </source>
</reference>
<evidence type="ECO:0000256" key="1">
    <source>
        <dbReference type="SAM" id="MobiDB-lite"/>
    </source>
</evidence>
<name>A0A1D3D7K3_9EIME</name>
<protein>
    <submittedName>
        <fullName evidence="2">Uncharacterized protein</fullName>
    </submittedName>
</protein>
<feature type="region of interest" description="Disordered" evidence="1">
    <location>
        <begin position="143"/>
        <end position="162"/>
    </location>
</feature>
<accession>A0A1D3D7K3</accession>
<keyword evidence="3" id="KW-1185">Reference proteome</keyword>
<dbReference type="PROSITE" id="PS51257">
    <property type="entry name" value="PROKAR_LIPOPROTEIN"/>
    <property type="match status" value="1"/>
</dbReference>
<proteinExistence type="predicted"/>
<dbReference type="InParanoid" id="A0A1D3D7K3"/>
<gene>
    <name evidence="2" type="ORF">cyc_07653</name>
</gene>
<evidence type="ECO:0000313" key="3">
    <source>
        <dbReference type="Proteomes" id="UP000095192"/>
    </source>
</evidence>
<feature type="compositionally biased region" description="Basic residues" evidence="1">
    <location>
        <begin position="148"/>
        <end position="161"/>
    </location>
</feature>
<dbReference type="EMBL" id="JROU02000387">
    <property type="protein sequence ID" value="OEH79431.1"/>
    <property type="molecule type" value="Genomic_DNA"/>
</dbReference>
<dbReference type="Proteomes" id="UP000095192">
    <property type="component" value="Unassembled WGS sequence"/>
</dbReference>
<organism evidence="2 3">
    <name type="scientific">Cyclospora cayetanensis</name>
    <dbReference type="NCBI Taxonomy" id="88456"/>
    <lineage>
        <taxon>Eukaryota</taxon>
        <taxon>Sar</taxon>
        <taxon>Alveolata</taxon>
        <taxon>Apicomplexa</taxon>
        <taxon>Conoidasida</taxon>
        <taxon>Coccidia</taxon>
        <taxon>Eucoccidiorida</taxon>
        <taxon>Eimeriorina</taxon>
        <taxon>Eimeriidae</taxon>
        <taxon>Cyclospora</taxon>
    </lineage>
</organism>
<feature type="region of interest" description="Disordered" evidence="1">
    <location>
        <begin position="61"/>
        <end position="87"/>
    </location>
</feature>